<dbReference type="OrthoDB" id="9812769at2"/>
<dbReference type="Gene3D" id="1.10.287.80">
    <property type="entry name" value="ATP synthase, gamma subunit, helix hairpin domain"/>
    <property type="match status" value="1"/>
</dbReference>
<comment type="function">
    <text evidence="1">Produces ATP from ADP in the presence of a proton gradient across the membrane. The gamma chain is believed to be important in regulating ATPase activity and the flow of protons through the CF(0) complex.</text>
</comment>
<dbReference type="CDD" id="cd12151">
    <property type="entry name" value="F1-ATPase_gamma"/>
    <property type="match status" value="1"/>
</dbReference>
<reference evidence="11" key="2">
    <citation type="submission" date="2019-01" db="EMBL/GenBank/DDBJ databases">
        <title>Genome sequence of Desulfonema ishimotonii strain Tokyo 01.</title>
        <authorList>
            <person name="Fukui M."/>
        </authorList>
    </citation>
    <scope>NUCLEOTIDE SEQUENCE [LARGE SCALE GENOMIC DNA]</scope>
    <source>
        <strain evidence="11">Tokyo 01</strain>
    </source>
</reference>
<comment type="caution">
    <text evidence="10">The sequence shown here is derived from an EMBL/GenBank/DDBJ whole genome shotgun (WGS) entry which is preliminary data.</text>
</comment>
<name>A0A401FX12_9BACT</name>
<organism evidence="10 11">
    <name type="scientific">Desulfonema ishimotonii</name>
    <dbReference type="NCBI Taxonomy" id="45657"/>
    <lineage>
        <taxon>Bacteria</taxon>
        <taxon>Pseudomonadati</taxon>
        <taxon>Thermodesulfobacteriota</taxon>
        <taxon>Desulfobacteria</taxon>
        <taxon>Desulfobacterales</taxon>
        <taxon>Desulfococcaceae</taxon>
        <taxon>Desulfonema</taxon>
    </lineage>
</organism>
<keyword evidence="8" id="KW-0139">CF(1)</keyword>
<dbReference type="PANTHER" id="PTHR11693:SF22">
    <property type="entry name" value="ATP SYNTHASE SUBUNIT GAMMA, MITOCHONDRIAL"/>
    <property type="match status" value="1"/>
</dbReference>
<dbReference type="InterPro" id="IPR017709">
    <property type="entry name" value="Alt_ATP_synth_F1_gsu"/>
</dbReference>
<evidence type="ECO:0000256" key="9">
    <source>
        <dbReference type="ARBA" id="ARBA00023310"/>
    </source>
</evidence>
<dbReference type="InterPro" id="IPR000131">
    <property type="entry name" value="ATP_synth_F1_gsu"/>
</dbReference>
<evidence type="ECO:0000256" key="8">
    <source>
        <dbReference type="ARBA" id="ARBA00023196"/>
    </source>
</evidence>
<evidence type="ECO:0000256" key="7">
    <source>
        <dbReference type="ARBA" id="ARBA00023136"/>
    </source>
</evidence>
<dbReference type="Gene3D" id="3.40.1380.10">
    <property type="match status" value="1"/>
</dbReference>
<dbReference type="Proteomes" id="UP000288096">
    <property type="component" value="Unassembled WGS sequence"/>
</dbReference>
<protein>
    <submittedName>
        <fullName evidence="10">F0F1 ATP synthase subunit gamma</fullName>
    </submittedName>
</protein>
<dbReference type="SUPFAM" id="SSF52943">
    <property type="entry name" value="ATP synthase (F1-ATPase), gamma subunit"/>
    <property type="match status" value="1"/>
</dbReference>
<keyword evidence="4" id="KW-0813">Transport</keyword>
<evidence type="ECO:0000256" key="6">
    <source>
        <dbReference type="ARBA" id="ARBA00023065"/>
    </source>
</evidence>
<dbReference type="RefSeq" id="WP_124328780.1">
    <property type="nucleotide sequence ID" value="NZ_BEXT01000001.1"/>
</dbReference>
<dbReference type="PANTHER" id="PTHR11693">
    <property type="entry name" value="ATP SYNTHASE GAMMA CHAIN"/>
    <property type="match status" value="1"/>
</dbReference>
<keyword evidence="11" id="KW-1185">Reference proteome</keyword>
<evidence type="ECO:0000256" key="3">
    <source>
        <dbReference type="ARBA" id="ARBA00007681"/>
    </source>
</evidence>
<keyword evidence="5" id="KW-0375">Hydrogen ion transport</keyword>
<dbReference type="NCBIfam" id="TIGR03323">
    <property type="entry name" value="alt_F1F0_F1_gam"/>
    <property type="match status" value="1"/>
</dbReference>
<evidence type="ECO:0000256" key="2">
    <source>
        <dbReference type="ARBA" id="ARBA00004170"/>
    </source>
</evidence>
<evidence type="ECO:0000256" key="4">
    <source>
        <dbReference type="ARBA" id="ARBA00022448"/>
    </source>
</evidence>
<keyword evidence="7" id="KW-0472">Membrane</keyword>
<dbReference type="AlphaFoldDB" id="A0A401FX12"/>
<dbReference type="GO" id="GO:0046933">
    <property type="term" value="F:proton-transporting ATP synthase activity, rotational mechanism"/>
    <property type="evidence" value="ECO:0007669"/>
    <property type="project" value="InterPro"/>
</dbReference>
<keyword evidence="9" id="KW-0066">ATP synthesis</keyword>
<dbReference type="GO" id="GO:0045259">
    <property type="term" value="C:proton-transporting ATP synthase complex"/>
    <property type="evidence" value="ECO:0007669"/>
    <property type="project" value="UniProtKB-KW"/>
</dbReference>
<accession>A0A401FX12</accession>
<dbReference type="EMBL" id="BEXT01000001">
    <property type="protein sequence ID" value="GBC61496.1"/>
    <property type="molecule type" value="Genomic_DNA"/>
</dbReference>
<sequence>MQSLENLKKKIKTAQDLLSVVRTMKSLAAVNIRQLEEAVASLEEYSRTVALGWQALFRSHDRLAPAARADSQEICLVFGSDQGMCGGFNEAIAETALAHAGQRTSEDVKTVFWTVGERVRGGIEDGGGVVREHFHLPGGLAGITGQVGEMVQGFEAWQRESGGETLRLFFNRLIRGRGYEPGMSRILPLDAAWQERYRKEKWPGRCLPLPGLSHTDIFRHLFREHLFISFYQAFAQSMASENAARLRAMQAAEKNIGELEADLQGEFRETRQNTITAELLDIISGFEAISEED</sequence>
<comment type="similarity">
    <text evidence="3">Belongs to the ATPase gamma chain family.</text>
</comment>
<reference evidence="11" key="1">
    <citation type="submission" date="2017-11" db="EMBL/GenBank/DDBJ databases">
        <authorList>
            <person name="Watanabe M."/>
            <person name="Kojima H."/>
        </authorList>
    </citation>
    <scope>NUCLEOTIDE SEQUENCE [LARGE SCALE GENOMIC DNA]</scope>
    <source>
        <strain evidence="11">Tokyo 01</strain>
    </source>
</reference>
<dbReference type="PRINTS" id="PR00126">
    <property type="entry name" value="ATPASEGAMMA"/>
</dbReference>
<evidence type="ECO:0000313" key="10">
    <source>
        <dbReference type="EMBL" id="GBC61496.1"/>
    </source>
</evidence>
<evidence type="ECO:0000256" key="1">
    <source>
        <dbReference type="ARBA" id="ARBA00003456"/>
    </source>
</evidence>
<comment type="subcellular location">
    <subcellularLocation>
        <location evidence="2">Membrane</location>
        <topology evidence="2">Peripheral membrane protein</topology>
    </subcellularLocation>
</comment>
<dbReference type="Pfam" id="PF00231">
    <property type="entry name" value="ATP-synt"/>
    <property type="match status" value="1"/>
</dbReference>
<evidence type="ECO:0000313" key="11">
    <source>
        <dbReference type="Proteomes" id="UP000288096"/>
    </source>
</evidence>
<dbReference type="InterPro" id="IPR035968">
    <property type="entry name" value="ATP_synth_F1_ATPase_gsu"/>
</dbReference>
<proteinExistence type="inferred from homology"/>
<keyword evidence="6" id="KW-0406">Ion transport</keyword>
<evidence type="ECO:0000256" key="5">
    <source>
        <dbReference type="ARBA" id="ARBA00022781"/>
    </source>
</evidence>
<gene>
    <name evidence="10" type="ORF">DENIS_2458</name>
</gene>